<sequence length="367" mass="39679">MGKILVEICMISARGLRVGIGIGSSLLKHQWYAVGWLDPEDKYCTTIDASRADNPVWRTKFATLLDDSTIQDSKLALQVEVYSREPLFLRKRLHGSATVSLKEFLTKYKQQQSSSKAVIEETGSYQLRKTNSSKPQGFVDVSIRISAEREDFGGFTGDFGGVMLSNNSDYNTSGQDYMAGSSQYPFAPMDQSNPFSVPPSYNHHSSMPNPPMTNTNPQMQQPYYPPPMQPPPPPMNSGYMPTYIPKSVNDSSMPNPPMNNTNPQMQQPYYPPPMQPAPPPMNSGYMPTYIPNSENVTNIPSSSSSGGVPGGAGRGYARTGPGFAVGVGAGAVVGAGAALYGSEFMSGIDLPSSLPHPSVPISIDPPF</sequence>
<dbReference type="EMBL" id="CACSHJ010000088">
    <property type="protein sequence ID" value="CAA0376011.1"/>
    <property type="molecule type" value="Genomic_DNA"/>
</dbReference>
<dbReference type="InterPro" id="IPR044750">
    <property type="entry name" value="C2_SRC2/BAP"/>
</dbReference>
<proteinExistence type="predicted"/>
<dbReference type="SMART" id="SM00239">
    <property type="entry name" value="C2"/>
    <property type="match status" value="1"/>
</dbReference>
<dbReference type="OMA" id="ALHIEVY"/>
<dbReference type="Proteomes" id="UP000434276">
    <property type="component" value="Unassembled WGS sequence"/>
</dbReference>
<dbReference type="OrthoDB" id="1910234at2759"/>
<protein>
    <recommendedName>
        <fullName evidence="1">C2 domain-containing protein</fullName>
    </recommendedName>
</protein>
<dbReference type="CDD" id="cd04051">
    <property type="entry name" value="C2_SRC2_like"/>
    <property type="match status" value="1"/>
</dbReference>
<dbReference type="ExpressionAtlas" id="A0A5S9X5V9">
    <property type="expression patterns" value="baseline and differential"/>
</dbReference>
<dbReference type="SMR" id="A0A5S9X5V9"/>
<dbReference type="InterPro" id="IPR035892">
    <property type="entry name" value="C2_domain_sf"/>
</dbReference>
<gene>
    <name evidence="2" type="ordered locus">At2g40815</name>
    <name evidence="3" type="ORF">C24_LOCUS10409</name>
</gene>
<evidence type="ECO:0000313" key="3">
    <source>
        <dbReference type="EMBL" id="CAA0376011.1"/>
    </source>
</evidence>
<dbReference type="KEGG" id="ath:AT2G40815"/>
<dbReference type="AlphaFoldDB" id="A0A5S9X5V9"/>
<name>A0A5S9X5V9_ARATH</name>
<evidence type="ECO:0000313" key="4">
    <source>
        <dbReference type="Proteomes" id="UP000434276"/>
    </source>
</evidence>
<organism evidence="3 4">
    <name type="scientific">Arabidopsis thaliana</name>
    <name type="common">Mouse-ear cress</name>
    <dbReference type="NCBI Taxonomy" id="3702"/>
    <lineage>
        <taxon>Eukaryota</taxon>
        <taxon>Viridiplantae</taxon>
        <taxon>Streptophyta</taxon>
        <taxon>Embryophyta</taxon>
        <taxon>Tracheophyta</taxon>
        <taxon>Spermatophyta</taxon>
        <taxon>Magnoliopsida</taxon>
        <taxon>eudicotyledons</taxon>
        <taxon>Gunneridae</taxon>
        <taxon>Pentapetalae</taxon>
        <taxon>rosids</taxon>
        <taxon>malvids</taxon>
        <taxon>Brassicales</taxon>
        <taxon>Brassicaceae</taxon>
        <taxon>Camelineae</taxon>
        <taxon>Arabidopsis</taxon>
    </lineage>
</organism>
<dbReference type="PANTHER" id="PTHR32246:SF15">
    <property type="entry name" value="CALCIUM-DEPENDENT LIPID-BINDING (CALB DOMAIN) FAMILY PROTEIN"/>
    <property type="match status" value="1"/>
</dbReference>
<dbReference type="Gene3D" id="2.60.40.150">
    <property type="entry name" value="C2 domain"/>
    <property type="match status" value="1"/>
</dbReference>
<reference evidence="3 4" key="1">
    <citation type="submission" date="2019-12" db="EMBL/GenBank/DDBJ databases">
        <authorList>
            <person name="Jiao W.-B."/>
            <person name="Schneeberger K."/>
        </authorList>
    </citation>
    <scope>NUCLEOTIDE SEQUENCE [LARGE SCALE GENOMIC DNA]</scope>
    <source>
        <strain evidence="4">cv. C24</strain>
    </source>
</reference>
<dbReference type="GO" id="GO:0006952">
    <property type="term" value="P:defense response"/>
    <property type="evidence" value="ECO:0007669"/>
    <property type="project" value="InterPro"/>
</dbReference>
<feature type="domain" description="C2" evidence="1">
    <location>
        <begin position="1"/>
        <end position="114"/>
    </location>
</feature>
<accession>A0A5S9X5V9</accession>
<dbReference type="Araport" id="AT2G40815"/>
<dbReference type="SUPFAM" id="SSF49562">
    <property type="entry name" value="C2 domain (Calcium/lipid-binding domain, CaLB)"/>
    <property type="match status" value="1"/>
</dbReference>
<dbReference type="PROSITE" id="PS50004">
    <property type="entry name" value="C2"/>
    <property type="match status" value="1"/>
</dbReference>
<dbReference type="InterPro" id="IPR000008">
    <property type="entry name" value="C2_dom"/>
</dbReference>
<dbReference type="PANTHER" id="PTHR32246">
    <property type="entry name" value="INGRESSION PROTEIN FIC1"/>
    <property type="match status" value="1"/>
</dbReference>
<evidence type="ECO:0000313" key="2">
    <source>
        <dbReference type="Araport" id="AT2G40815"/>
    </source>
</evidence>
<dbReference type="RefSeq" id="NP_001154566.1">
    <property type="nucleotide sequence ID" value="NM_001161094.2"/>
</dbReference>
<evidence type="ECO:0000259" key="1">
    <source>
        <dbReference type="PROSITE" id="PS50004"/>
    </source>
</evidence>
<dbReference type="GeneID" id="7922407"/>